<dbReference type="InterPro" id="IPR007037">
    <property type="entry name" value="SIP_rossman_dom"/>
</dbReference>
<dbReference type="Pfam" id="PF04954">
    <property type="entry name" value="SIP"/>
    <property type="match status" value="1"/>
</dbReference>
<dbReference type="GO" id="GO:0016491">
    <property type="term" value="F:oxidoreductase activity"/>
    <property type="evidence" value="ECO:0007669"/>
    <property type="project" value="InterPro"/>
</dbReference>
<comment type="similarity">
    <text evidence="1">Belongs to the SIP oxidoreductase family.</text>
</comment>
<dbReference type="STRING" id="988801.SAMN05216522_10985"/>
<dbReference type="Proteomes" id="UP000242515">
    <property type="component" value="Unassembled WGS sequence"/>
</dbReference>
<keyword evidence="4" id="KW-1185">Reference proteome</keyword>
<dbReference type="PANTHER" id="PTHR30157">
    <property type="entry name" value="FERRIC REDUCTASE, NADPH-DEPENDENT"/>
    <property type="match status" value="1"/>
</dbReference>
<reference evidence="4" key="1">
    <citation type="submission" date="2016-10" db="EMBL/GenBank/DDBJ databases">
        <authorList>
            <person name="Varghese N."/>
            <person name="Submissions S."/>
        </authorList>
    </citation>
    <scope>NUCLEOTIDE SEQUENCE [LARGE SCALE GENOMIC DNA]</scope>
    <source>
        <strain evidence="4">8N4</strain>
    </source>
</reference>
<dbReference type="PROSITE" id="PS51384">
    <property type="entry name" value="FAD_FR"/>
    <property type="match status" value="1"/>
</dbReference>
<gene>
    <name evidence="3" type="ORF">SAMN05216522_10985</name>
</gene>
<dbReference type="OrthoDB" id="9814826at2"/>
<dbReference type="Gene3D" id="3.40.50.80">
    <property type="entry name" value="Nucleotide-binding domain of ferredoxin-NADP reductase (FNR) module"/>
    <property type="match status" value="1"/>
</dbReference>
<evidence type="ECO:0000313" key="4">
    <source>
        <dbReference type="Proteomes" id="UP000242515"/>
    </source>
</evidence>
<dbReference type="InterPro" id="IPR017938">
    <property type="entry name" value="Riboflavin_synthase-like_b-brl"/>
</dbReference>
<evidence type="ECO:0000259" key="2">
    <source>
        <dbReference type="PROSITE" id="PS51384"/>
    </source>
</evidence>
<dbReference type="SUPFAM" id="SSF63380">
    <property type="entry name" value="Riboflavin synthase domain-like"/>
    <property type="match status" value="1"/>
</dbReference>
<dbReference type="PANTHER" id="PTHR30157:SF0">
    <property type="entry name" value="NADPH-DEPENDENT FERRIC-CHELATE REDUCTASE"/>
    <property type="match status" value="1"/>
</dbReference>
<evidence type="ECO:0000256" key="1">
    <source>
        <dbReference type="ARBA" id="ARBA00035644"/>
    </source>
</evidence>
<organism evidence="3 4">
    <name type="scientific">Rosenbergiella nectarea</name>
    <dbReference type="NCBI Taxonomy" id="988801"/>
    <lineage>
        <taxon>Bacteria</taxon>
        <taxon>Pseudomonadati</taxon>
        <taxon>Pseudomonadota</taxon>
        <taxon>Gammaproteobacteria</taxon>
        <taxon>Enterobacterales</taxon>
        <taxon>Erwiniaceae</taxon>
        <taxon>Rosenbergiella</taxon>
    </lineage>
</organism>
<dbReference type="InterPro" id="IPR039374">
    <property type="entry name" value="SIP_fam"/>
</dbReference>
<feature type="domain" description="FAD-binding FR-type" evidence="2">
    <location>
        <begin position="5"/>
        <end position="131"/>
    </location>
</feature>
<dbReference type="Pfam" id="PF08021">
    <property type="entry name" value="FAD_binding_9"/>
    <property type="match status" value="1"/>
</dbReference>
<dbReference type="InterPro" id="IPR017927">
    <property type="entry name" value="FAD-bd_FR_type"/>
</dbReference>
<proteinExistence type="inferred from homology"/>
<dbReference type="Gene3D" id="2.40.30.10">
    <property type="entry name" value="Translation factors"/>
    <property type="match status" value="1"/>
</dbReference>
<protein>
    <submittedName>
        <fullName evidence="3">NADPH-dependent ferric siderophore reductase, contains FAD-binding and SIP domains</fullName>
    </submittedName>
</protein>
<dbReference type="RefSeq" id="WP_092676966.1">
    <property type="nucleotide sequence ID" value="NZ_FOGC01000009.1"/>
</dbReference>
<dbReference type="EMBL" id="FOGC01000009">
    <property type="protein sequence ID" value="SEQ97280.1"/>
    <property type="molecule type" value="Genomic_DNA"/>
</dbReference>
<dbReference type="InterPro" id="IPR013113">
    <property type="entry name" value="SIP_FAD-bd"/>
</dbReference>
<name>A0A1H9KDQ3_9GAMM</name>
<sequence length="294" mass="33312">MASGYRVVDLQLKRREMLSPSLLRCVFTGEDIDKIKHEAPDQRIKILLAEHQSCQKLAVTEDWYGTFLAIPKAERPTMRTYTLRHLDVSQQEMWVDFVLHGDTGPASRWALRAQVGSSLQIVVPNAEAAATSGGFEWFENPTLQEVLLVADETALPAAMGILENLARRPNPPRVQAFLHVPLAADIQPIYYDFAKIHWSSTERNGDTQQALLQAVQSRLTLPDYACSADQSLEEKSLSDDILWERAEPCDRFRTWVAAESSVVRTLRRYLIQECMLTRETATFMAYWSQGKVTG</sequence>
<dbReference type="CDD" id="cd06193">
    <property type="entry name" value="siderophore_interacting"/>
    <property type="match status" value="1"/>
</dbReference>
<evidence type="ECO:0000313" key="3">
    <source>
        <dbReference type="EMBL" id="SEQ97280.1"/>
    </source>
</evidence>
<accession>A0A1H9KDQ3</accession>
<dbReference type="AlphaFoldDB" id="A0A1H9KDQ3"/>
<dbReference type="InterPro" id="IPR039261">
    <property type="entry name" value="FNR_nucleotide-bd"/>
</dbReference>